<dbReference type="Proteomes" id="UP000541444">
    <property type="component" value="Unassembled WGS sequence"/>
</dbReference>
<proteinExistence type="predicted"/>
<keyword evidence="3" id="KW-1185">Reference proteome</keyword>
<evidence type="ECO:0000313" key="2">
    <source>
        <dbReference type="EMBL" id="KAF6173872.1"/>
    </source>
</evidence>
<organism evidence="2 3">
    <name type="scientific">Kingdonia uniflora</name>
    <dbReference type="NCBI Taxonomy" id="39325"/>
    <lineage>
        <taxon>Eukaryota</taxon>
        <taxon>Viridiplantae</taxon>
        <taxon>Streptophyta</taxon>
        <taxon>Embryophyta</taxon>
        <taxon>Tracheophyta</taxon>
        <taxon>Spermatophyta</taxon>
        <taxon>Magnoliopsida</taxon>
        <taxon>Ranunculales</taxon>
        <taxon>Circaeasteraceae</taxon>
        <taxon>Kingdonia</taxon>
    </lineage>
</organism>
<evidence type="ECO:0000313" key="3">
    <source>
        <dbReference type="Proteomes" id="UP000541444"/>
    </source>
</evidence>
<accession>A0A7J7P3N9</accession>
<dbReference type="AlphaFoldDB" id="A0A7J7P3N9"/>
<name>A0A7J7P3N9_9MAGN</name>
<feature type="region of interest" description="Disordered" evidence="1">
    <location>
        <begin position="1"/>
        <end position="20"/>
    </location>
</feature>
<evidence type="ECO:0000256" key="1">
    <source>
        <dbReference type="SAM" id="MobiDB-lite"/>
    </source>
</evidence>
<gene>
    <name evidence="2" type="ORF">GIB67_039823</name>
</gene>
<protein>
    <submittedName>
        <fullName evidence="2">Uncharacterized protein</fullName>
    </submittedName>
</protein>
<sequence>MNEGNIEAPPMANPPLADVSQNLCPNPAPIDDTYPLDRSFLLSFKFHLPRSIYLWEEPGCLRVHHPTPSWHLDKEPRILVENFKKNLYIDEDFFDSMKTGGQGNSLSLIKLVNFYVGKLDKYNDSLQNASASGKKKKAMSALSVAHTYMLIDACDLLKFREAFDNYKVEDVVWDPYRTERRSDHDFNENTFFNGLTSSPNHVEPIYPDRVVRQFARIQPIPNKPKCVEVSGLRTWDGEESKLYKSKLPTYHPRGQVPYNVVVGGKCDLPDNKMEDLVEPDWSKLIRDKSPPRDANEHTLGVCYGKPYFTIDSLLAEMPYKGQTFDIVDDASSFYEQYGRK</sequence>
<reference evidence="2 3" key="1">
    <citation type="journal article" date="2020" name="IScience">
        <title>Genome Sequencing of the Endangered Kingdonia uniflora (Circaeasteraceae, Ranunculales) Reveals Potential Mechanisms of Evolutionary Specialization.</title>
        <authorList>
            <person name="Sun Y."/>
            <person name="Deng T."/>
            <person name="Zhang A."/>
            <person name="Moore M.J."/>
            <person name="Landis J.B."/>
            <person name="Lin N."/>
            <person name="Zhang H."/>
            <person name="Zhang X."/>
            <person name="Huang J."/>
            <person name="Zhang X."/>
            <person name="Sun H."/>
            <person name="Wang H."/>
        </authorList>
    </citation>
    <scope>NUCLEOTIDE SEQUENCE [LARGE SCALE GENOMIC DNA]</scope>
    <source>
        <strain evidence="2">TB1705</strain>
        <tissue evidence="2">Leaf</tissue>
    </source>
</reference>
<comment type="caution">
    <text evidence="2">The sequence shown here is derived from an EMBL/GenBank/DDBJ whole genome shotgun (WGS) entry which is preliminary data.</text>
</comment>
<dbReference type="EMBL" id="JACGCM010000309">
    <property type="protein sequence ID" value="KAF6173872.1"/>
    <property type="molecule type" value="Genomic_DNA"/>
</dbReference>